<evidence type="ECO:0000256" key="2">
    <source>
        <dbReference type="ARBA" id="ARBA00020110"/>
    </source>
</evidence>
<feature type="domain" description="Flagellin C-terminal" evidence="6">
    <location>
        <begin position="185"/>
        <end position="259"/>
    </location>
</feature>
<dbReference type="Pfam" id="PF00669">
    <property type="entry name" value="Flagellin_N"/>
    <property type="match status" value="1"/>
</dbReference>
<comment type="subcellular location">
    <subcellularLocation>
        <location evidence="4">Secreted</location>
    </subcellularLocation>
    <subcellularLocation>
        <location evidence="4">Bacterial flagellum</location>
    </subcellularLocation>
</comment>
<evidence type="ECO:0000313" key="8">
    <source>
        <dbReference type="Proteomes" id="UP001144612"/>
    </source>
</evidence>
<dbReference type="Gene3D" id="1.20.1330.10">
    <property type="entry name" value="f41 fragment of flagellin, N-terminal domain"/>
    <property type="match status" value="1"/>
</dbReference>
<comment type="caution">
    <text evidence="7">The sequence shown here is derived from an EMBL/GenBank/DDBJ whole genome shotgun (WGS) entry which is preliminary data.</text>
</comment>
<keyword evidence="8" id="KW-1185">Reference proteome</keyword>
<evidence type="ECO:0000259" key="5">
    <source>
        <dbReference type="Pfam" id="PF00669"/>
    </source>
</evidence>
<keyword evidence="4" id="KW-0964">Secreted</keyword>
<evidence type="ECO:0000256" key="1">
    <source>
        <dbReference type="ARBA" id="ARBA00005709"/>
    </source>
</evidence>
<keyword evidence="7" id="KW-0969">Cilium</keyword>
<keyword evidence="3 4" id="KW-0975">Bacterial flagellum</keyword>
<name>A0ABT4DBA9_9CLOT</name>
<proteinExistence type="inferred from homology"/>
<keyword evidence="7" id="KW-0966">Cell projection</keyword>
<protein>
    <recommendedName>
        <fullName evidence="2 4">Flagellin</fullName>
    </recommendedName>
</protein>
<dbReference type="InterPro" id="IPR001492">
    <property type="entry name" value="Flagellin"/>
</dbReference>
<reference evidence="7" key="1">
    <citation type="submission" date="2022-12" db="EMBL/GenBank/DDBJ databases">
        <title>Clostridium sp. nov., isolated from industrial wastewater.</title>
        <authorList>
            <person name="Jiayan W."/>
        </authorList>
    </citation>
    <scope>NUCLEOTIDE SEQUENCE</scope>
    <source>
        <strain evidence="7">ZC22-4</strain>
    </source>
</reference>
<dbReference type="RefSeq" id="WP_268062021.1">
    <property type="nucleotide sequence ID" value="NZ_JAPQFJ010000014.1"/>
</dbReference>
<organism evidence="7 8">
    <name type="scientific">Clostridium brassicae</name>
    <dbReference type="NCBI Taxonomy" id="2999072"/>
    <lineage>
        <taxon>Bacteria</taxon>
        <taxon>Bacillati</taxon>
        <taxon>Bacillota</taxon>
        <taxon>Clostridia</taxon>
        <taxon>Eubacteriales</taxon>
        <taxon>Clostridiaceae</taxon>
        <taxon>Clostridium</taxon>
    </lineage>
</organism>
<dbReference type="Gene3D" id="6.10.10.10">
    <property type="entry name" value="Flagellar export chaperone, C-terminal domain"/>
    <property type="match status" value="1"/>
</dbReference>
<dbReference type="Pfam" id="PF00700">
    <property type="entry name" value="Flagellin_C"/>
    <property type="match status" value="1"/>
</dbReference>
<dbReference type="PRINTS" id="PR00207">
    <property type="entry name" value="FLAGELLIN"/>
</dbReference>
<evidence type="ECO:0000313" key="7">
    <source>
        <dbReference type="EMBL" id="MCY6959591.1"/>
    </source>
</evidence>
<dbReference type="PANTHER" id="PTHR42792">
    <property type="entry name" value="FLAGELLIN"/>
    <property type="match status" value="1"/>
</dbReference>
<keyword evidence="7" id="KW-0282">Flagellum</keyword>
<evidence type="ECO:0000256" key="4">
    <source>
        <dbReference type="RuleBase" id="RU362073"/>
    </source>
</evidence>
<dbReference type="EMBL" id="JAPQFJ010000014">
    <property type="protein sequence ID" value="MCY6959591.1"/>
    <property type="molecule type" value="Genomic_DNA"/>
</dbReference>
<dbReference type="Proteomes" id="UP001144612">
    <property type="component" value="Unassembled WGS sequence"/>
</dbReference>
<dbReference type="PANTHER" id="PTHR42792:SF2">
    <property type="entry name" value="FLAGELLIN"/>
    <property type="match status" value="1"/>
</dbReference>
<dbReference type="SUPFAM" id="SSF64518">
    <property type="entry name" value="Phase 1 flagellin"/>
    <property type="match status" value="1"/>
</dbReference>
<feature type="domain" description="Flagellin N-terminal" evidence="5">
    <location>
        <begin position="4"/>
        <end position="140"/>
    </location>
</feature>
<evidence type="ECO:0000259" key="6">
    <source>
        <dbReference type="Pfam" id="PF00700"/>
    </source>
</evidence>
<comment type="similarity">
    <text evidence="1 4">Belongs to the bacterial flagellin family.</text>
</comment>
<dbReference type="InterPro" id="IPR046358">
    <property type="entry name" value="Flagellin_C"/>
</dbReference>
<gene>
    <name evidence="7" type="ORF">OW729_13305</name>
</gene>
<evidence type="ECO:0000256" key="3">
    <source>
        <dbReference type="ARBA" id="ARBA00023143"/>
    </source>
</evidence>
<dbReference type="InterPro" id="IPR001029">
    <property type="entry name" value="Flagellin_N"/>
</dbReference>
<sequence length="273" mass="29957">MFVANNISLLNSFGKLTKNKTAKNELTEKISSGKRINRAADDSAGLSISQSFKAQVRGIDMAERNIQDGISMIQVADGAMEEITKTLHRMKEASVQAANGTLTDEDRGAIEEEFKNLKESIDKIVNDTEFNEIKLLNEDKTLNLQIRDNPYASYDLTLTDNSCIALGIDDINVSTVGSSNEANGKIDEALNRITSNRTELGGHLNNLQHSYNDVSNAKINLTASLSQVEDVNMATALMQSVKNNVLLNCNKSMLTSAKLNNENVNTVLNKWIS</sequence>
<dbReference type="InterPro" id="IPR042187">
    <property type="entry name" value="Flagellin_C_sub2"/>
</dbReference>
<accession>A0ABT4DBA9</accession>
<comment type="function">
    <text evidence="4">Flagellin is the subunit protein which polymerizes to form the filaments of bacterial flagella.</text>
</comment>